<evidence type="ECO:0000313" key="3">
    <source>
        <dbReference type="Proteomes" id="UP000609874"/>
    </source>
</evidence>
<sequence>MIFIDPPLWPAHNTHFSHLVSDTSLEELHSFAETAGIPRRAFDQDHYDVPAHRYRDLVQAGAAAVDGGTLVRALIRGGLRIPARERAASLVHPLRGRWETALPGAPELGAELLNRWGEPHRHYHDRRHLLQALEALHRLGCGDRTVLLAAWFHDAVYDGVPGADEEASAVLSEELLPAAGVGRAETAEAARLVRLTAGHNPEPGDISGALLVDADLAVLGRDALGYDRYAADVRLEYRHLDDETFRAGRSAVLDTLLGRSRLFFTDRGEELWGTAARANLRRELAVLAGSVDPASRDSGRGAGAGR</sequence>
<evidence type="ECO:0000259" key="1">
    <source>
        <dbReference type="Pfam" id="PF13223"/>
    </source>
</evidence>
<accession>A0ABR8UR07</accession>
<dbReference type="EMBL" id="JACSQD010000002">
    <property type="protein sequence ID" value="MBD7994802.1"/>
    <property type="molecule type" value="Genomic_DNA"/>
</dbReference>
<dbReference type="RefSeq" id="WP_191807170.1">
    <property type="nucleotide sequence ID" value="NZ_JACSQD010000002.1"/>
</dbReference>
<feature type="domain" description="DUF4031" evidence="1">
    <location>
        <begin position="2"/>
        <end position="75"/>
    </location>
</feature>
<name>A0ABR8UR07_9MICC</name>
<comment type="caution">
    <text evidence="2">The sequence shown here is derived from an EMBL/GenBank/DDBJ whole genome shotgun (WGS) entry which is preliminary data.</text>
</comment>
<dbReference type="InterPro" id="IPR025109">
    <property type="entry name" value="DUF4031"/>
</dbReference>
<gene>
    <name evidence="2" type="ORF">H9639_05765</name>
</gene>
<dbReference type="PANTHER" id="PTHR21174:SF0">
    <property type="entry name" value="HD PHOSPHOHYDROLASE FAMILY PROTEIN-RELATED"/>
    <property type="match status" value="1"/>
</dbReference>
<dbReference type="InterPro" id="IPR009218">
    <property type="entry name" value="HD_phosphohydro"/>
</dbReference>
<dbReference type="SUPFAM" id="SSF109604">
    <property type="entry name" value="HD-domain/PDEase-like"/>
    <property type="match status" value="1"/>
</dbReference>
<keyword evidence="3" id="KW-1185">Reference proteome</keyword>
<dbReference type="Proteomes" id="UP000609874">
    <property type="component" value="Unassembled WGS sequence"/>
</dbReference>
<dbReference type="Pfam" id="PF13223">
    <property type="entry name" value="DUF4031"/>
    <property type="match status" value="1"/>
</dbReference>
<protein>
    <submittedName>
        <fullName evidence="2">DUF4031 domain-containing protein</fullName>
    </submittedName>
</protein>
<proteinExistence type="predicted"/>
<evidence type="ECO:0000313" key="2">
    <source>
        <dbReference type="EMBL" id="MBD7994802.1"/>
    </source>
</evidence>
<reference evidence="2 3" key="1">
    <citation type="submission" date="2020-08" db="EMBL/GenBank/DDBJ databases">
        <title>A Genomic Blueprint of the Chicken Gut Microbiome.</title>
        <authorList>
            <person name="Gilroy R."/>
            <person name="Ravi A."/>
            <person name="Getino M."/>
            <person name="Pursley I."/>
            <person name="Horton D.L."/>
            <person name="Alikhan N.-F."/>
            <person name="Baker D."/>
            <person name="Gharbi K."/>
            <person name="Hall N."/>
            <person name="Watson M."/>
            <person name="Adriaenssens E.M."/>
            <person name="Foster-Nyarko E."/>
            <person name="Jarju S."/>
            <person name="Secka A."/>
            <person name="Antonio M."/>
            <person name="Oren A."/>
            <person name="Chaudhuri R."/>
            <person name="La Ragione R.M."/>
            <person name="Hildebrand F."/>
            <person name="Pallen M.J."/>
        </authorList>
    </citation>
    <scope>NUCLEOTIDE SEQUENCE [LARGE SCALE GENOMIC DNA]</scope>
    <source>
        <strain evidence="2 3">Sa2CUA1</strain>
    </source>
</reference>
<dbReference type="PANTHER" id="PTHR21174">
    <property type="match status" value="1"/>
</dbReference>
<dbReference type="Gene3D" id="1.10.3210.10">
    <property type="entry name" value="Hypothetical protein af1432"/>
    <property type="match status" value="1"/>
</dbReference>
<organism evidence="2 3">
    <name type="scientific">Arthrobacter gallicola</name>
    <dbReference type="NCBI Taxonomy" id="2762225"/>
    <lineage>
        <taxon>Bacteria</taxon>
        <taxon>Bacillati</taxon>
        <taxon>Actinomycetota</taxon>
        <taxon>Actinomycetes</taxon>
        <taxon>Micrococcales</taxon>
        <taxon>Micrococcaceae</taxon>
        <taxon>Arthrobacter</taxon>
    </lineage>
</organism>